<keyword evidence="1" id="KW-1133">Transmembrane helix</keyword>
<evidence type="ECO:0000313" key="3">
    <source>
        <dbReference type="Proteomes" id="UP000665020"/>
    </source>
</evidence>
<gene>
    <name evidence="2" type="ORF">GM661_01680</name>
</gene>
<accession>A0A8A7K4V7</accession>
<evidence type="ECO:0000256" key="1">
    <source>
        <dbReference type="SAM" id="Phobius"/>
    </source>
</evidence>
<feature type="transmembrane region" description="Helical" evidence="1">
    <location>
        <begin position="12"/>
        <end position="32"/>
    </location>
</feature>
<dbReference type="AlphaFoldDB" id="A0A8A7K4V7"/>
<organism evidence="2 3">
    <name type="scientific">Iocasia fonsfrigidae</name>
    <dbReference type="NCBI Taxonomy" id="2682810"/>
    <lineage>
        <taxon>Bacteria</taxon>
        <taxon>Bacillati</taxon>
        <taxon>Bacillota</taxon>
        <taxon>Clostridia</taxon>
        <taxon>Halanaerobiales</taxon>
        <taxon>Halanaerobiaceae</taxon>
        <taxon>Iocasia</taxon>
    </lineage>
</organism>
<sequence length="178" mass="20491">MNSSGEKYSLSRFNATGGITVLLTIFFLYLAVVLPTTRIFLFSLSTVFISVMVIEFNNKAAFLTFIAASLLGLIIIPNKLLMLPYIIYFGYYGIIKSLAEKRNCLTVEWLIKYFSYNIALLIFYLLNTRILSLPLFNTDISVYILIISAEIYFLIYDYCYSIAVSYYMRLLRGIIKSK</sequence>
<feature type="transmembrane region" description="Helical" evidence="1">
    <location>
        <begin position="142"/>
        <end position="168"/>
    </location>
</feature>
<name>A0A8A7K4V7_9FIRM</name>
<feature type="transmembrane region" description="Helical" evidence="1">
    <location>
        <begin position="39"/>
        <end position="56"/>
    </location>
</feature>
<keyword evidence="3" id="KW-1185">Reference proteome</keyword>
<proteinExistence type="predicted"/>
<protein>
    <submittedName>
        <fullName evidence="2">Uncharacterized protein</fullName>
    </submittedName>
</protein>
<dbReference type="Proteomes" id="UP000665020">
    <property type="component" value="Chromosome"/>
</dbReference>
<feature type="transmembrane region" description="Helical" evidence="1">
    <location>
        <begin position="113"/>
        <end position="136"/>
    </location>
</feature>
<evidence type="ECO:0000313" key="2">
    <source>
        <dbReference type="EMBL" id="QTL96773.1"/>
    </source>
</evidence>
<dbReference type="KEGG" id="ifn:GM661_01680"/>
<keyword evidence="1" id="KW-0472">Membrane</keyword>
<reference evidence="2" key="1">
    <citation type="submission" date="2019-12" db="EMBL/GenBank/DDBJ databases">
        <authorList>
            <person name="zhang j."/>
            <person name="sun C.M."/>
        </authorList>
    </citation>
    <scope>NUCLEOTIDE SEQUENCE</scope>
    <source>
        <strain evidence="2">NS-1</strain>
    </source>
</reference>
<keyword evidence="1" id="KW-0812">Transmembrane</keyword>
<dbReference type="RefSeq" id="WP_125987549.1">
    <property type="nucleotide sequence ID" value="NZ_CP046640.1"/>
</dbReference>
<feature type="transmembrane region" description="Helical" evidence="1">
    <location>
        <begin position="62"/>
        <end position="92"/>
    </location>
</feature>
<dbReference type="EMBL" id="CP046640">
    <property type="protein sequence ID" value="QTL96773.1"/>
    <property type="molecule type" value="Genomic_DNA"/>
</dbReference>